<dbReference type="EMBL" id="OFSQ01000007">
    <property type="protein sequence ID" value="SOY45956.1"/>
    <property type="molecule type" value="Genomic_DNA"/>
</dbReference>
<feature type="region of interest" description="Disordered" evidence="5">
    <location>
        <begin position="613"/>
        <end position="638"/>
    </location>
</feature>
<evidence type="ECO:0000313" key="8">
    <source>
        <dbReference type="EMBL" id="SOY45956.1"/>
    </source>
</evidence>
<comment type="caution">
    <text evidence="8">The sequence shown here is derived from an EMBL/GenBank/DDBJ whole genome shotgun (WGS) entry which is preliminary data.</text>
</comment>
<evidence type="ECO:0000256" key="2">
    <source>
        <dbReference type="ARBA" id="ARBA00022692"/>
    </source>
</evidence>
<gene>
    <name evidence="8" type="primary">mdtO</name>
    <name evidence="8" type="ORF">CBM2587_A150024</name>
</gene>
<dbReference type="Pfam" id="PF13515">
    <property type="entry name" value="FUSC_2"/>
    <property type="match status" value="1"/>
</dbReference>
<name>A0A975ZYE9_9BURK</name>
<accession>A0A975ZYE9</accession>
<dbReference type="OrthoDB" id="105720at2"/>
<evidence type="ECO:0000256" key="3">
    <source>
        <dbReference type="ARBA" id="ARBA00022989"/>
    </source>
</evidence>
<feature type="transmembrane region" description="Helical" evidence="6">
    <location>
        <begin position="100"/>
        <end position="118"/>
    </location>
</feature>
<protein>
    <submittedName>
        <fullName evidence="8">Multidrug resistance protein MdtO</fullName>
    </submittedName>
</protein>
<feature type="transmembrane region" description="Helical" evidence="6">
    <location>
        <begin position="155"/>
        <end position="175"/>
    </location>
</feature>
<reference evidence="8 9" key="1">
    <citation type="submission" date="2018-01" db="EMBL/GenBank/DDBJ databases">
        <authorList>
            <person name="Clerissi C."/>
        </authorList>
    </citation>
    <scope>NUCLEOTIDE SEQUENCE [LARGE SCALE GENOMIC DNA]</scope>
    <source>
        <strain evidence="8">Cupriavidus sp. LMG 19464</strain>
    </source>
</reference>
<feature type="transmembrane region" description="Helical" evidence="6">
    <location>
        <begin position="377"/>
        <end position="398"/>
    </location>
</feature>
<dbReference type="AlphaFoldDB" id="A0A975ZYE9"/>
<evidence type="ECO:0000313" key="9">
    <source>
        <dbReference type="Proteomes" id="UP000256780"/>
    </source>
</evidence>
<keyword evidence="3 6" id="KW-1133">Transmembrane helix</keyword>
<feature type="domain" description="Integral membrane bound transporter" evidence="7">
    <location>
        <begin position="370"/>
        <end position="500"/>
    </location>
</feature>
<dbReference type="Proteomes" id="UP000256780">
    <property type="component" value="Chromosome CBM2587_a"/>
</dbReference>
<feature type="transmembrane region" description="Helical" evidence="6">
    <location>
        <begin position="404"/>
        <end position="425"/>
    </location>
</feature>
<evidence type="ECO:0000259" key="7">
    <source>
        <dbReference type="Pfam" id="PF13515"/>
    </source>
</evidence>
<keyword evidence="4 6" id="KW-0472">Membrane</keyword>
<dbReference type="InterPro" id="IPR049453">
    <property type="entry name" value="Memb_transporter_dom"/>
</dbReference>
<evidence type="ECO:0000256" key="5">
    <source>
        <dbReference type="SAM" id="MobiDB-lite"/>
    </source>
</evidence>
<evidence type="ECO:0000256" key="6">
    <source>
        <dbReference type="SAM" id="Phobius"/>
    </source>
</evidence>
<sequence length="671" mass="69655">MARPAADKPRLAVADLGALLAPLPGRAEATTRIAVASTLTVLVAAMYGTPEAALSAYVIFFINRADRASSIALSLAMLVLVSLIVGLVIVLAGLTLDNPMLRVACMAVLSAGLLFLTSASKLRPVGAIVAMVVGFGLDELGLVPAGELATRGLLYAWLMVAIPVGANVAVNLLMGPSPRRLAGERLAHCLRVAARSLRDPAAQDAALASALRDGVQPVPGWLTLARLEGSANAADVLALRQATASTMAIPMAVEVARQPDARLPAACAGAIADTLDAMAEMLAAGGYPVDIALALPDAAALPPLQQAVAKSLRDAIELYAEHDTAATPPATDAARNARAGKSGGFLDPDAFTNPAHVHYALKTTGAAMFCYLLYQQLNWPGIHTCFITCYLVALGTVAESVEKLTLRLAGCLVGAAAGTAALVYIVPLLDSVTGLLALVFAGTWLSAWVASGSPRIAYAGFQVAFAFYLCVIQGPGPAFDLTVARDRVIGILIGNLVVYLVFTRIWPVSIAGRIEAALAALASQWQQLIDAHQSALRRQHAASAMALQESIAQDLVLARYEPASVGASPAWIAQQRQRLRVLGAVAGHLFLLAERFPGDPAIAARLHALRTGEAPAATAEPSTERPDEPPSAAADVADGDQARATLLALVDRHLSETRQAAANAPSSHAQT</sequence>
<dbReference type="GO" id="GO:0016020">
    <property type="term" value="C:membrane"/>
    <property type="evidence" value="ECO:0007669"/>
    <property type="project" value="UniProtKB-SubCell"/>
</dbReference>
<feature type="transmembrane region" description="Helical" evidence="6">
    <location>
        <begin position="456"/>
        <end position="476"/>
    </location>
</feature>
<organism evidence="8 9">
    <name type="scientific">Cupriavidus taiwanensis</name>
    <dbReference type="NCBI Taxonomy" id="164546"/>
    <lineage>
        <taxon>Bacteria</taxon>
        <taxon>Pseudomonadati</taxon>
        <taxon>Pseudomonadota</taxon>
        <taxon>Betaproteobacteria</taxon>
        <taxon>Burkholderiales</taxon>
        <taxon>Burkholderiaceae</taxon>
        <taxon>Cupriavidus</taxon>
    </lineage>
</organism>
<evidence type="ECO:0000256" key="1">
    <source>
        <dbReference type="ARBA" id="ARBA00004141"/>
    </source>
</evidence>
<feature type="transmembrane region" description="Helical" evidence="6">
    <location>
        <begin position="432"/>
        <end position="450"/>
    </location>
</feature>
<feature type="transmembrane region" description="Helical" evidence="6">
    <location>
        <begin position="72"/>
        <end position="94"/>
    </location>
</feature>
<dbReference type="RefSeq" id="WP_116356490.1">
    <property type="nucleotide sequence ID" value="NZ_LT976853.1"/>
</dbReference>
<feature type="transmembrane region" description="Helical" evidence="6">
    <location>
        <begin position="488"/>
        <end position="506"/>
    </location>
</feature>
<feature type="transmembrane region" description="Helical" evidence="6">
    <location>
        <begin position="125"/>
        <end position="143"/>
    </location>
</feature>
<proteinExistence type="predicted"/>
<feature type="transmembrane region" description="Helical" evidence="6">
    <location>
        <begin position="39"/>
        <end position="60"/>
    </location>
</feature>
<keyword evidence="2 6" id="KW-0812">Transmembrane</keyword>
<evidence type="ECO:0000256" key="4">
    <source>
        <dbReference type="ARBA" id="ARBA00023136"/>
    </source>
</evidence>
<comment type="subcellular location">
    <subcellularLocation>
        <location evidence="1">Membrane</location>
        <topology evidence="1">Multi-pass membrane protein</topology>
    </subcellularLocation>
</comment>